<evidence type="ECO:0000313" key="3">
    <source>
        <dbReference type="EMBL" id="KAK7096561.1"/>
    </source>
</evidence>
<feature type="domain" description="MULE transposase" evidence="2">
    <location>
        <begin position="117"/>
        <end position="215"/>
    </location>
</feature>
<evidence type="ECO:0000259" key="2">
    <source>
        <dbReference type="Pfam" id="PF10551"/>
    </source>
</evidence>
<dbReference type="PANTHER" id="PTHR47160">
    <property type="entry name" value="PUTATIVE-RELATED"/>
    <property type="match status" value="1"/>
</dbReference>
<keyword evidence="4" id="KW-1185">Reference proteome</keyword>
<dbReference type="Pfam" id="PF10551">
    <property type="entry name" value="MULE"/>
    <property type="match status" value="1"/>
</dbReference>
<dbReference type="InterPro" id="IPR018289">
    <property type="entry name" value="MULE_transposase_dom"/>
</dbReference>
<organism evidence="3 4">
    <name type="scientific">Littorina saxatilis</name>
    <dbReference type="NCBI Taxonomy" id="31220"/>
    <lineage>
        <taxon>Eukaryota</taxon>
        <taxon>Metazoa</taxon>
        <taxon>Spiralia</taxon>
        <taxon>Lophotrochozoa</taxon>
        <taxon>Mollusca</taxon>
        <taxon>Gastropoda</taxon>
        <taxon>Caenogastropoda</taxon>
        <taxon>Littorinimorpha</taxon>
        <taxon>Littorinoidea</taxon>
        <taxon>Littorinidae</taxon>
        <taxon>Littorina</taxon>
    </lineage>
</organism>
<protein>
    <recommendedName>
        <fullName evidence="2">MULE transposase domain-containing protein</fullName>
    </recommendedName>
</protein>
<dbReference type="AlphaFoldDB" id="A0AAN9B0V2"/>
<name>A0AAN9B0V2_9CAEN</name>
<evidence type="ECO:0000256" key="1">
    <source>
        <dbReference type="SAM" id="MobiDB-lite"/>
    </source>
</evidence>
<dbReference type="PANTHER" id="PTHR47160:SF10">
    <property type="entry name" value="MULE TRANSPOSASE DOMAIN-CONTAINING PROTEIN"/>
    <property type="match status" value="1"/>
</dbReference>
<comment type="caution">
    <text evidence="3">The sequence shown here is derived from an EMBL/GenBank/DDBJ whole genome shotgun (WGS) entry which is preliminary data.</text>
</comment>
<proteinExistence type="predicted"/>
<dbReference type="EMBL" id="JBAMIC010000014">
    <property type="protein sequence ID" value="KAK7096561.1"/>
    <property type="molecule type" value="Genomic_DNA"/>
</dbReference>
<dbReference type="Proteomes" id="UP001374579">
    <property type="component" value="Unassembled WGS sequence"/>
</dbReference>
<feature type="compositionally biased region" description="Basic and acidic residues" evidence="1">
    <location>
        <begin position="1"/>
        <end position="16"/>
    </location>
</feature>
<accession>A0AAN9B0V2</accession>
<feature type="region of interest" description="Disordered" evidence="1">
    <location>
        <begin position="1"/>
        <end position="22"/>
    </location>
</feature>
<evidence type="ECO:0000313" key="4">
    <source>
        <dbReference type="Proteomes" id="UP001374579"/>
    </source>
</evidence>
<reference evidence="3 4" key="1">
    <citation type="submission" date="2024-02" db="EMBL/GenBank/DDBJ databases">
        <title>Chromosome-scale genome assembly of the rough periwinkle Littorina saxatilis.</title>
        <authorList>
            <person name="De Jode A."/>
            <person name="Faria R."/>
            <person name="Formenti G."/>
            <person name="Sims Y."/>
            <person name="Smith T.P."/>
            <person name="Tracey A."/>
            <person name="Wood J.M.D."/>
            <person name="Zagrodzka Z.B."/>
            <person name="Johannesson K."/>
            <person name="Butlin R.K."/>
            <person name="Leder E.H."/>
        </authorList>
    </citation>
    <scope>NUCLEOTIDE SEQUENCE [LARGE SCALE GENOMIC DNA]</scope>
    <source>
        <strain evidence="3">Snail1</strain>
        <tissue evidence="3">Muscle</tissue>
    </source>
</reference>
<sequence>MDKFLNDAKQKIRDNPTKPNKRVYDEQVAAAHQAVGQGGGDRPPMVPDFVSIRSQMSRTKTENLPEIPAEVEEVQFLGPWQETWRGSRFMLQQNNDWGTAIFGTHENIRKLTECNMLYIDATFKTCPRPYSQMLVIQGDYRGRVLPFLTVLMTNKTIRDYRQILQAVKRKAVLRLTGHTWEPASIVMDFEQALITAVETDLPYTRTELCYFHFNQSLWRSIQELTGAYKRDENLKEILRKVMALGFLPVALVRNNFTLLRNLPGTRRKIYQYPALFDFFNSVHNTYIVGQFPPPVWNVYERNMDCRTNNNAESFHRSWNNRVGVRHPNLWIFVRHLKDLQASTESGILSMDRGGHPTRRQRRWRLMEGRLLALKEEYRRGVRDVDSYWRDVSHLVHHY</sequence>
<gene>
    <name evidence="3" type="ORF">V1264_005840</name>
</gene>